<gene>
    <name evidence="1" type="ORF">EG352_07285</name>
</gene>
<reference evidence="1 2" key="1">
    <citation type="submission" date="2018-11" db="EMBL/GenBank/DDBJ databases">
        <title>Proposal to divide the Flavobacteriaceae and reorganize its genera based on Amino Acid Identity values calculated from whole genome sequences.</title>
        <authorList>
            <person name="Nicholson A.C."/>
            <person name="Gulvik C.A."/>
            <person name="Whitney A.M."/>
            <person name="Humrighouse B.W."/>
            <person name="Bell M."/>
            <person name="Holmes B."/>
            <person name="Steigerwalt A.G."/>
            <person name="Villarma A."/>
            <person name="Sheth M."/>
            <person name="Batra D."/>
            <person name="Pryor J."/>
            <person name="Bernardet J.-F."/>
            <person name="Hugo C."/>
            <person name="Kampfer P."/>
            <person name="Newman J."/>
            <person name="McQuiston J.R."/>
        </authorList>
    </citation>
    <scope>NUCLEOTIDE SEQUENCE [LARGE SCALE GENOMIC DNA]</scope>
    <source>
        <strain evidence="1 2">H5559</strain>
    </source>
</reference>
<name>A0AAD0YUU7_CHRID</name>
<proteinExistence type="predicted"/>
<dbReference type="Proteomes" id="UP000269015">
    <property type="component" value="Chromosome"/>
</dbReference>
<protein>
    <submittedName>
        <fullName evidence="1">Uncharacterized protein</fullName>
    </submittedName>
</protein>
<evidence type="ECO:0000313" key="2">
    <source>
        <dbReference type="Proteomes" id="UP000269015"/>
    </source>
</evidence>
<dbReference type="EMBL" id="CP033930">
    <property type="protein sequence ID" value="AZB17582.1"/>
    <property type="molecule type" value="Genomic_DNA"/>
</dbReference>
<dbReference type="RefSeq" id="WP_123861553.1">
    <property type="nucleotide sequence ID" value="NZ_CP033930.1"/>
</dbReference>
<organism evidence="1 2">
    <name type="scientific">Chryseobacterium indologenes</name>
    <name type="common">Flavobacterium indologenes</name>
    <dbReference type="NCBI Taxonomy" id="253"/>
    <lineage>
        <taxon>Bacteria</taxon>
        <taxon>Pseudomonadati</taxon>
        <taxon>Bacteroidota</taxon>
        <taxon>Flavobacteriia</taxon>
        <taxon>Flavobacteriales</taxon>
        <taxon>Weeksellaceae</taxon>
        <taxon>Chryseobacterium group</taxon>
        <taxon>Chryseobacterium</taxon>
    </lineage>
</organism>
<dbReference type="AlphaFoldDB" id="A0AAD0YUU7"/>
<sequence>MEEFQEGLWTKTYVDPQLLEDFRNYNDNFIAVLKRPNVSAIDTDGIKFNKLVNNVGFVVNATTDFTAQSMPGQKTLVEWDKLDTTPTAYTDAELRAMAFDKEAGIRVEHTNSFKYGVRDYALNKLAPKEHKPGKMPVIKTTGEEFEGRKRLTYNDLNRFLFVEINKLGLTQKDQFYFVLNDDHKADLVFDRANTNNYRDLEIDKNTGELKRFFNLNIFENTAAPTYNAAGVLKSMGATAAAGDQLASTFFYAPSTVYHIESVTTLLKPMAQDTRSKNPTSELRLHCYGLCDKRQEHGFGAIISANVTP</sequence>
<accession>A0AAD0YUU7</accession>
<evidence type="ECO:0000313" key="1">
    <source>
        <dbReference type="EMBL" id="AZB17582.1"/>
    </source>
</evidence>